<feature type="transmembrane region" description="Helical" evidence="8">
    <location>
        <begin position="302"/>
        <end position="325"/>
    </location>
</feature>
<feature type="transmembrane region" description="Helical" evidence="8">
    <location>
        <begin position="367"/>
        <end position="390"/>
    </location>
</feature>
<protein>
    <recommendedName>
        <fullName evidence="9">Major facilitator superfamily (MFS) profile domain-containing protein</fullName>
    </recommendedName>
</protein>
<organism evidence="10 11">
    <name type="scientific">Sarocladium strictum</name>
    <name type="common">Black bundle disease fungus</name>
    <name type="synonym">Acremonium strictum</name>
    <dbReference type="NCBI Taxonomy" id="5046"/>
    <lineage>
        <taxon>Eukaryota</taxon>
        <taxon>Fungi</taxon>
        <taxon>Dikarya</taxon>
        <taxon>Ascomycota</taxon>
        <taxon>Pezizomycotina</taxon>
        <taxon>Sordariomycetes</taxon>
        <taxon>Hypocreomycetidae</taxon>
        <taxon>Hypocreales</taxon>
        <taxon>Sarocladiaceae</taxon>
        <taxon>Sarocladium</taxon>
    </lineage>
</organism>
<dbReference type="SUPFAM" id="SSF103473">
    <property type="entry name" value="MFS general substrate transporter"/>
    <property type="match status" value="1"/>
</dbReference>
<dbReference type="InterPro" id="IPR050360">
    <property type="entry name" value="MFS_Sugar_Transporters"/>
</dbReference>
<dbReference type="GO" id="GO:0005351">
    <property type="term" value="F:carbohydrate:proton symporter activity"/>
    <property type="evidence" value="ECO:0007669"/>
    <property type="project" value="TreeGrafter"/>
</dbReference>
<dbReference type="InterPro" id="IPR020846">
    <property type="entry name" value="MFS_dom"/>
</dbReference>
<dbReference type="InterPro" id="IPR003663">
    <property type="entry name" value="Sugar/inositol_transpt"/>
</dbReference>
<feature type="transmembrane region" description="Helical" evidence="8">
    <location>
        <begin position="334"/>
        <end position="355"/>
    </location>
</feature>
<evidence type="ECO:0000259" key="9">
    <source>
        <dbReference type="PROSITE" id="PS50850"/>
    </source>
</evidence>
<feature type="domain" description="Major facilitator superfamily (MFS) profile" evidence="9">
    <location>
        <begin position="16"/>
        <end position="455"/>
    </location>
</feature>
<feature type="transmembrane region" description="Helical" evidence="8">
    <location>
        <begin position="112"/>
        <end position="132"/>
    </location>
</feature>
<comment type="similarity">
    <text evidence="2 7">Belongs to the major facilitator superfamily. Sugar transporter (TC 2.A.1.1) family.</text>
</comment>
<dbReference type="NCBIfam" id="TIGR00879">
    <property type="entry name" value="SP"/>
    <property type="match status" value="1"/>
</dbReference>
<evidence type="ECO:0000256" key="6">
    <source>
        <dbReference type="ARBA" id="ARBA00023136"/>
    </source>
</evidence>
<keyword evidence="3 7" id="KW-0813">Transport</keyword>
<keyword evidence="4 8" id="KW-0812">Transmembrane</keyword>
<dbReference type="Gene3D" id="1.20.1250.20">
    <property type="entry name" value="MFS general substrate transporter like domains"/>
    <property type="match status" value="1"/>
</dbReference>
<accession>A0AA39GM24</accession>
<evidence type="ECO:0000313" key="10">
    <source>
        <dbReference type="EMBL" id="KAK0389721.1"/>
    </source>
</evidence>
<dbReference type="AlphaFoldDB" id="A0AA39GM24"/>
<evidence type="ECO:0000256" key="7">
    <source>
        <dbReference type="RuleBase" id="RU003346"/>
    </source>
</evidence>
<keyword evidence="6 8" id="KW-0472">Membrane</keyword>
<dbReference type="PROSITE" id="PS50850">
    <property type="entry name" value="MFS"/>
    <property type="match status" value="1"/>
</dbReference>
<dbReference type="PANTHER" id="PTHR48022:SF14">
    <property type="entry name" value="MAJOR FACILITATOR SUPERFAMILY (MFS) PROFILE DOMAIN-CONTAINING PROTEIN-RELATED"/>
    <property type="match status" value="1"/>
</dbReference>
<feature type="transmembrane region" description="Helical" evidence="8">
    <location>
        <begin position="267"/>
        <end position="290"/>
    </location>
</feature>
<evidence type="ECO:0000256" key="2">
    <source>
        <dbReference type="ARBA" id="ARBA00010992"/>
    </source>
</evidence>
<dbReference type="PROSITE" id="PS00217">
    <property type="entry name" value="SUGAR_TRANSPORT_2"/>
    <property type="match status" value="1"/>
</dbReference>
<evidence type="ECO:0000256" key="8">
    <source>
        <dbReference type="SAM" id="Phobius"/>
    </source>
</evidence>
<feature type="transmembrane region" description="Helical" evidence="8">
    <location>
        <begin position="433"/>
        <end position="451"/>
    </location>
</feature>
<evidence type="ECO:0000256" key="1">
    <source>
        <dbReference type="ARBA" id="ARBA00004141"/>
    </source>
</evidence>
<keyword evidence="11" id="KW-1185">Reference proteome</keyword>
<dbReference type="InterPro" id="IPR036259">
    <property type="entry name" value="MFS_trans_sf"/>
</dbReference>
<dbReference type="PROSITE" id="PS00216">
    <property type="entry name" value="SUGAR_TRANSPORT_1"/>
    <property type="match status" value="1"/>
</dbReference>
<evidence type="ECO:0000256" key="3">
    <source>
        <dbReference type="ARBA" id="ARBA00022448"/>
    </source>
</evidence>
<keyword evidence="5 8" id="KW-1133">Transmembrane helix</keyword>
<evidence type="ECO:0000256" key="4">
    <source>
        <dbReference type="ARBA" id="ARBA00022692"/>
    </source>
</evidence>
<dbReference type="FunFam" id="1.20.1250.20:FF:000134">
    <property type="entry name" value="MFS sugar transporter protein"/>
    <property type="match status" value="1"/>
</dbReference>
<dbReference type="PRINTS" id="PR00171">
    <property type="entry name" value="SUGRTRNSPORT"/>
</dbReference>
<feature type="transmembrane region" description="Helical" evidence="8">
    <location>
        <begin position="144"/>
        <end position="167"/>
    </location>
</feature>
<feature type="transmembrane region" description="Helical" evidence="8">
    <location>
        <begin position="85"/>
        <end position="106"/>
    </location>
</feature>
<proteinExistence type="inferred from homology"/>
<gene>
    <name evidence="10" type="ORF">NLU13_3294</name>
</gene>
<evidence type="ECO:0000313" key="11">
    <source>
        <dbReference type="Proteomes" id="UP001175261"/>
    </source>
</evidence>
<dbReference type="Pfam" id="PF00083">
    <property type="entry name" value="Sugar_tr"/>
    <property type="match status" value="1"/>
</dbReference>
<reference evidence="10" key="1">
    <citation type="submission" date="2022-10" db="EMBL/GenBank/DDBJ databases">
        <title>Determination and structural analysis of whole genome sequence of Sarocladium strictum F4-1.</title>
        <authorList>
            <person name="Hu L."/>
            <person name="Jiang Y."/>
        </authorList>
    </citation>
    <scope>NUCLEOTIDE SEQUENCE</scope>
    <source>
        <strain evidence="10">F4-1</strain>
    </source>
</reference>
<dbReference type="InterPro" id="IPR005828">
    <property type="entry name" value="MFS_sugar_transport-like"/>
</dbReference>
<comment type="subcellular location">
    <subcellularLocation>
        <location evidence="1">Membrane</location>
        <topology evidence="1">Multi-pass membrane protein</topology>
    </subcellularLocation>
</comment>
<feature type="transmembrane region" description="Helical" evidence="8">
    <location>
        <begin position="179"/>
        <end position="200"/>
    </location>
</feature>
<dbReference type="EMBL" id="JAPDFR010000002">
    <property type="protein sequence ID" value="KAK0389721.1"/>
    <property type="molecule type" value="Genomic_DNA"/>
</dbReference>
<dbReference type="PANTHER" id="PTHR48022">
    <property type="entry name" value="PLASTIDIC GLUCOSE TRANSPORTER 4"/>
    <property type="match status" value="1"/>
</dbReference>
<dbReference type="Proteomes" id="UP001175261">
    <property type="component" value="Unassembled WGS sequence"/>
</dbReference>
<sequence length="498" mass="54252">MINVEARSHSPGTGYSTGVSFFPLGTRFYDIGILSTVYVSPGFLKAQNNPRADMKGLITAIFSVGQLIGFTFLSGKTNNRFGRRYAGIIGVMVLMIGAAIQCGSVHLSMMIIGRFIAGLGTGIVSTAVPLYLSETSPAAHRGFYVAINQVAIVTGISVAFWVGYGYSHWRTGKGFDLEWRLSIAMQFIPAVIFCAGAPFIPESPRWLLEKDRVEDAGVSLMKLRGASSIADIQAELDEMHANILWHRQNSVTSAKTFFKEKPLWARLWRAWALAFLQQMSGAAGIRYYLPTNFTAAGTSKDIALLASGIDGTVQVACTIGAMFFIDRIGRRHSLGIGAIIMAFCLMINGALQLAYPNQANSAANYTNIFFIFFFTVGYSMGLGPVAWLYASEIFPANVRSKGLGIAQSGGSLGSIIVGQVWPVAVANIGPRVYFIFMSFNVFTTVLVYACYPETKKKTLEELDAHFGSLNVHSEMEATPKQMLGQDPEHIEARVPEKV</sequence>
<feature type="transmembrane region" description="Helical" evidence="8">
    <location>
        <begin position="54"/>
        <end position="73"/>
    </location>
</feature>
<name>A0AA39GM24_SARSR</name>
<dbReference type="GO" id="GO:0016020">
    <property type="term" value="C:membrane"/>
    <property type="evidence" value="ECO:0007669"/>
    <property type="project" value="UniProtKB-SubCell"/>
</dbReference>
<dbReference type="InterPro" id="IPR005829">
    <property type="entry name" value="Sugar_transporter_CS"/>
</dbReference>
<comment type="caution">
    <text evidence="10">The sequence shown here is derived from an EMBL/GenBank/DDBJ whole genome shotgun (WGS) entry which is preliminary data.</text>
</comment>
<evidence type="ECO:0000256" key="5">
    <source>
        <dbReference type="ARBA" id="ARBA00022989"/>
    </source>
</evidence>